<accession>A0A4U6TEL2</accession>
<gene>
    <name evidence="1" type="ORF">SEVIR_9G376650v2</name>
</gene>
<dbReference type="EMBL" id="CM016560">
    <property type="protein sequence ID" value="TKV95656.1"/>
    <property type="molecule type" value="Genomic_DNA"/>
</dbReference>
<dbReference type="Proteomes" id="UP000298652">
    <property type="component" value="Chromosome 9"/>
</dbReference>
<proteinExistence type="predicted"/>
<reference evidence="1" key="1">
    <citation type="submission" date="2019-03" db="EMBL/GenBank/DDBJ databases">
        <title>WGS assembly of Setaria viridis.</title>
        <authorList>
            <person name="Huang P."/>
            <person name="Jenkins J."/>
            <person name="Grimwood J."/>
            <person name="Barry K."/>
            <person name="Healey A."/>
            <person name="Mamidi S."/>
            <person name="Sreedasyam A."/>
            <person name="Shu S."/>
            <person name="Feldman M."/>
            <person name="Wu J."/>
            <person name="Yu Y."/>
            <person name="Chen C."/>
            <person name="Johnson J."/>
            <person name="Rokhsar D."/>
            <person name="Baxter I."/>
            <person name="Schmutz J."/>
            <person name="Brutnell T."/>
            <person name="Kellogg E."/>
        </authorList>
    </citation>
    <scope>NUCLEOTIDE SEQUENCE [LARGE SCALE GENOMIC DNA]</scope>
</reference>
<keyword evidence="2" id="KW-1185">Reference proteome</keyword>
<organism evidence="1 2">
    <name type="scientific">Setaria viridis</name>
    <name type="common">Green bristlegrass</name>
    <name type="synonym">Setaria italica subsp. viridis</name>
    <dbReference type="NCBI Taxonomy" id="4556"/>
    <lineage>
        <taxon>Eukaryota</taxon>
        <taxon>Viridiplantae</taxon>
        <taxon>Streptophyta</taxon>
        <taxon>Embryophyta</taxon>
        <taxon>Tracheophyta</taxon>
        <taxon>Spermatophyta</taxon>
        <taxon>Magnoliopsida</taxon>
        <taxon>Liliopsida</taxon>
        <taxon>Poales</taxon>
        <taxon>Poaceae</taxon>
        <taxon>PACMAD clade</taxon>
        <taxon>Panicoideae</taxon>
        <taxon>Panicodae</taxon>
        <taxon>Paniceae</taxon>
        <taxon>Cenchrinae</taxon>
        <taxon>Setaria</taxon>
    </lineage>
</organism>
<sequence>MQEPHALYAAFFVPGARLAGAGERNWLAWLSKEILAQAKLACQAKLDFKASTKHISLPGKVRLSKARVELLLQRTRRIRTEMERRRLLAMASPASAAADLYSVQLYS</sequence>
<dbReference type="Gramene" id="TKV95656">
    <property type="protein sequence ID" value="TKV95656"/>
    <property type="gene ID" value="SEVIR_9G376650v2"/>
</dbReference>
<evidence type="ECO:0000313" key="1">
    <source>
        <dbReference type="EMBL" id="TKV95656.1"/>
    </source>
</evidence>
<evidence type="ECO:0000313" key="2">
    <source>
        <dbReference type="Proteomes" id="UP000298652"/>
    </source>
</evidence>
<protein>
    <submittedName>
        <fullName evidence="1">Uncharacterized protein</fullName>
    </submittedName>
</protein>
<dbReference type="AlphaFoldDB" id="A0A4U6TEL2"/>
<name>A0A4U6TEL2_SETVI</name>